<dbReference type="InParanoid" id="A0A0R0HNY6"/>
<dbReference type="EMBL" id="CM000843">
    <property type="protein sequence ID" value="KRH32177.1"/>
    <property type="molecule type" value="Genomic_DNA"/>
</dbReference>
<dbReference type="AlphaFoldDB" id="A0A0R0HNY6"/>
<evidence type="ECO:0000313" key="2">
    <source>
        <dbReference type="EnsemblPlants" id="KRH32177"/>
    </source>
</evidence>
<name>A0A0R0HNY6_SOYBN</name>
<reference evidence="2" key="2">
    <citation type="submission" date="2018-02" db="UniProtKB">
        <authorList>
            <consortium name="EnsemblPlants"/>
        </authorList>
    </citation>
    <scope>IDENTIFICATION</scope>
    <source>
        <strain evidence="2">Williams 82</strain>
    </source>
</reference>
<evidence type="ECO:0000313" key="3">
    <source>
        <dbReference type="Proteomes" id="UP000008827"/>
    </source>
</evidence>
<evidence type="ECO:0000313" key="1">
    <source>
        <dbReference type="EMBL" id="KRH32177.1"/>
    </source>
</evidence>
<accession>A0A0R0HNY6</accession>
<dbReference type="EnsemblPlants" id="KRH32177">
    <property type="protein sequence ID" value="KRH32177"/>
    <property type="gene ID" value="GLYMA_10G036400"/>
</dbReference>
<dbReference type="Gramene" id="KRH32177">
    <property type="protein sequence ID" value="KRH32177"/>
    <property type="gene ID" value="GLYMA_10G036400"/>
</dbReference>
<gene>
    <name evidence="1" type="ORF">GLYMA_10G036400</name>
</gene>
<sequence>MCRQRRNLCLTIGYRISEYVSYINRLKILNYLLKVVIFSDICRVNRLCEGKIVRPIHVSDTREKKLPILGHFATIQGL</sequence>
<organism evidence="1">
    <name type="scientific">Glycine max</name>
    <name type="common">Soybean</name>
    <name type="synonym">Glycine hispida</name>
    <dbReference type="NCBI Taxonomy" id="3847"/>
    <lineage>
        <taxon>Eukaryota</taxon>
        <taxon>Viridiplantae</taxon>
        <taxon>Streptophyta</taxon>
        <taxon>Embryophyta</taxon>
        <taxon>Tracheophyta</taxon>
        <taxon>Spermatophyta</taxon>
        <taxon>Magnoliopsida</taxon>
        <taxon>eudicotyledons</taxon>
        <taxon>Gunneridae</taxon>
        <taxon>Pentapetalae</taxon>
        <taxon>rosids</taxon>
        <taxon>fabids</taxon>
        <taxon>Fabales</taxon>
        <taxon>Fabaceae</taxon>
        <taxon>Papilionoideae</taxon>
        <taxon>50 kb inversion clade</taxon>
        <taxon>NPAAA clade</taxon>
        <taxon>indigoferoid/millettioid clade</taxon>
        <taxon>Phaseoleae</taxon>
        <taxon>Glycine</taxon>
        <taxon>Glycine subgen. Soja</taxon>
    </lineage>
</organism>
<dbReference type="Proteomes" id="UP000008827">
    <property type="component" value="Chromosome 10"/>
</dbReference>
<keyword evidence="3" id="KW-1185">Reference proteome</keyword>
<reference evidence="1 2" key="1">
    <citation type="journal article" date="2010" name="Nature">
        <title>Genome sequence of the palaeopolyploid soybean.</title>
        <authorList>
            <person name="Schmutz J."/>
            <person name="Cannon S.B."/>
            <person name="Schlueter J."/>
            <person name="Ma J."/>
            <person name="Mitros T."/>
            <person name="Nelson W."/>
            <person name="Hyten D.L."/>
            <person name="Song Q."/>
            <person name="Thelen J.J."/>
            <person name="Cheng J."/>
            <person name="Xu D."/>
            <person name="Hellsten U."/>
            <person name="May G.D."/>
            <person name="Yu Y."/>
            <person name="Sakurai T."/>
            <person name="Umezawa T."/>
            <person name="Bhattacharyya M.K."/>
            <person name="Sandhu D."/>
            <person name="Valliyodan B."/>
            <person name="Lindquist E."/>
            <person name="Peto M."/>
            <person name="Grant D."/>
            <person name="Shu S."/>
            <person name="Goodstein D."/>
            <person name="Barry K."/>
            <person name="Futrell-Griggs M."/>
            <person name="Abernathy B."/>
            <person name="Du J."/>
            <person name="Tian Z."/>
            <person name="Zhu L."/>
            <person name="Gill N."/>
            <person name="Joshi T."/>
            <person name="Libault M."/>
            <person name="Sethuraman A."/>
            <person name="Zhang X.-C."/>
            <person name="Shinozaki K."/>
            <person name="Nguyen H.T."/>
            <person name="Wing R.A."/>
            <person name="Cregan P."/>
            <person name="Specht J."/>
            <person name="Grimwood J."/>
            <person name="Rokhsar D."/>
            <person name="Stacey G."/>
            <person name="Shoemaker R.C."/>
            <person name="Jackson S.A."/>
        </authorList>
    </citation>
    <scope>NUCLEOTIDE SEQUENCE</scope>
    <source>
        <strain evidence="2">cv. Williams 82</strain>
        <tissue evidence="1">Callus</tissue>
    </source>
</reference>
<reference evidence="1" key="3">
    <citation type="submission" date="2018-07" db="EMBL/GenBank/DDBJ databases">
        <title>WGS assembly of Glycine max.</title>
        <authorList>
            <person name="Schmutz J."/>
            <person name="Cannon S."/>
            <person name="Schlueter J."/>
            <person name="Ma J."/>
            <person name="Mitros T."/>
            <person name="Nelson W."/>
            <person name="Hyten D."/>
            <person name="Song Q."/>
            <person name="Thelen J."/>
            <person name="Cheng J."/>
            <person name="Xu D."/>
            <person name="Hellsten U."/>
            <person name="May G."/>
            <person name="Yu Y."/>
            <person name="Sakurai T."/>
            <person name="Umezawa T."/>
            <person name="Bhattacharyya M."/>
            <person name="Sandhu D."/>
            <person name="Valliyodan B."/>
            <person name="Lindquist E."/>
            <person name="Peto M."/>
            <person name="Grant D."/>
            <person name="Shu S."/>
            <person name="Goodstein D."/>
            <person name="Barry K."/>
            <person name="Futrell-Griggs M."/>
            <person name="Abernathy B."/>
            <person name="Du J."/>
            <person name="Tian Z."/>
            <person name="Zhu L."/>
            <person name="Gill N."/>
            <person name="Joshi T."/>
            <person name="Libault M."/>
            <person name="Sethuraman A."/>
            <person name="Zhang X."/>
            <person name="Shinozaki K."/>
            <person name="Nguyen H."/>
            <person name="Wing R."/>
            <person name="Cregan P."/>
            <person name="Specht J."/>
            <person name="Grimwood J."/>
            <person name="Rokhsar D."/>
            <person name="Stacey G."/>
            <person name="Shoemaker R."/>
            <person name="Jackson S."/>
        </authorList>
    </citation>
    <scope>NUCLEOTIDE SEQUENCE</scope>
    <source>
        <tissue evidence="1">Callus</tissue>
    </source>
</reference>
<proteinExistence type="predicted"/>
<protein>
    <submittedName>
        <fullName evidence="1 2">Uncharacterized protein</fullName>
    </submittedName>
</protein>